<gene>
    <name evidence="1" type="primary">phnG</name>
    <name evidence="1" type="ORF">N5A92_01245</name>
</gene>
<dbReference type="Pfam" id="PF06754">
    <property type="entry name" value="PhnG"/>
    <property type="match status" value="1"/>
</dbReference>
<accession>A0ABT2LGY3</accession>
<keyword evidence="1" id="KW-0456">Lyase</keyword>
<proteinExistence type="predicted"/>
<comment type="caution">
    <text evidence="1">The sequence shown here is derived from an EMBL/GenBank/DDBJ whole genome shotgun (WGS) entry which is preliminary data.</text>
</comment>
<name>A0ABT2LGY3_9HYPH</name>
<evidence type="ECO:0000313" key="1">
    <source>
        <dbReference type="EMBL" id="MCT7373673.1"/>
    </source>
</evidence>
<reference evidence="1 2" key="1">
    <citation type="submission" date="2022-09" db="EMBL/GenBank/DDBJ databases">
        <title>Chelativorans salina sp. nov., a novel slightly halophilic bacterium isolated from a saline lake sediment enrichment.</title>
        <authorList>
            <person name="Gao L."/>
            <person name="Fang B.-Z."/>
            <person name="Li W.-J."/>
        </authorList>
    </citation>
    <scope>NUCLEOTIDE SEQUENCE [LARGE SCALE GENOMIC DNA]</scope>
    <source>
        <strain evidence="1 2">EGI FJ00035</strain>
    </source>
</reference>
<keyword evidence="2" id="KW-1185">Reference proteome</keyword>
<organism evidence="1 2">
    <name type="scientific">Chelativorans salis</name>
    <dbReference type="NCBI Taxonomy" id="2978478"/>
    <lineage>
        <taxon>Bacteria</taxon>
        <taxon>Pseudomonadati</taxon>
        <taxon>Pseudomonadota</taxon>
        <taxon>Alphaproteobacteria</taxon>
        <taxon>Hyphomicrobiales</taxon>
        <taxon>Phyllobacteriaceae</taxon>
        <taxon>Chelativorans</taxon>
    </lineage>
</organism>
<dbReference type="InterPro" id="IPR009609">
    <property type="entry name" value="Phosphonate_metab_PhnG"/>
</dbReference>
<dbReference type="RefSeq" id="WP_260900002.1">
    <property type="nucleotide sequence ID" value="NZ_JAOCZP010000001.1"/>
</dbReference>
<protein>
    <submittedName>
        <fullName evidence="1">Phosphonate C-P lyase system protein PhnG</fullName>
    </submittedName>
</protein>
<dbReference type="GO" id="GO:0016829">
    <property type="term" value="F:lyase activity"/>
    <property type="evidence" value="ECO:0007669"/>
    <property type="project" value="UniProtKB-KW"/>
</dbReference>
<dbReference type="EMBL" id="JAOCZP010000001">
    <property type="protein sequence ID" value="MCT7373673.1"/>
    <property type="molecule type" value="Genomic_DNA"/>
</dbReference>
<dbReference type="NCBIfam" id="TIGR03293">
    <property type="entry name" value="PhnG_redo"/>
    <property type="match status" value="1"/>
</dbReference>
<evidence type="ECO:0000313" key="2">
    <source>
        <dbReference type="Proteomes" id="UP001320831"/>
    </source>
</evidence>
<sequence length="157" mass="17011">MNAQAKAAPDPQPTRARWMSTLARATSTELEAAWEKIEEHPRYALLRQPETGLVMVRGLAGGTGSPFNLGEMTVTRCAVRLADGTVGHCYAAGRDKRKAELAAVFDALMQGAEAGRVEETVITPLARRQAAERERVSRKAAATKVDFFTMVRGDNPG</sequence>
<dbReference type="Proteomes" id="UP001320831">
    <property type="component" value="Unassembled WGS sequence"/>
</dbReference>